<keyword evidence="10" id="KW-1185">Reference proteome</keyword>
<comment type="subcellular location">
    <subcellularLocation>
        <location evidence="1">Membrane</location>
        <topology evidence="1">Multi-pass membrane protein</topology>
    </subcellularLocation>
</comment>
<accession>A0AAN6DBN7</accession>
<dbReference type="InterPro" id="IPR014844">
    <property type="entry name" value="PalH"/>
</dbReference>
<dbReference type="Pfam" id="PF08733">
    <property type="entry name" value="PalH"/>
    <property type="match status" value="1"/>
</dbReference>
<feature type="transmembrane region" description="Helical" evidence="6">
    <location>
        <begin position="150"/>
        <end position="171"/>
    </location>
</feature>
<proteinExistence type="predicted"/>
<name>A0AAN6DBN7_PICAN</name>
<feature type="transmembrane region" description="Helical" evidence="6">
    <location>
        <begin position="227"/>
        <end position="253"/>
    </location>
</feature>
<keyword evidence="2 6" id="KW-0812">Transmembrane</keyword>
<feature type="transmembrane region" description="Helical" evidence="6">
    <location>
        <begin position="265"/>
        <end position="289"/>
    </location>
</feature>
<evidence type="ECO:0000256" key="1">
    <source>
        <dbReference type="ARBA" id="ARBA00004141"/>
    </source>
</evidence>
<dbReference type="PANTHER" id="PTHR35779:SF2">
    <property type="entry name" value="PROTEIN DFG16"/>
    <property type="match status" value="1"/>
</dbReference>
<evidence type="ECO:0000313" key="9">
    <source>
        <dbReference type="Proteomes" id="UP001196530"/>
    </source>
</evidence>
<evidence type="ECO:0000313" key="8">
    <source>
        <dbReference type="EMBL" id="KAG7847335.1"/>
    </source>
</evidence>
<feature type="transmembrane region" description="Helical" evidence="6">
    <location>
        <begin position="192"/>
        <end position="215"/>
    </location>
</feature>
<dbReference type="GO" id="GO:0071467">
    <property type="term" value="P:cellular response to pH"/>
    <property type="evidence" value="ECO:0007669"/>
    <property type="project" value="TreeGrafter"/>
</dbReference>
<evidence type="ECO:0000256" key="5">
    <source>
        <dbReference type="SAM" id="MobiDB-lite"/>
    </source>
</evidence>
<feature type="transmembrane region" description="Helical" evidence="6">
    <location>
        <begin position="106"/>
        <end position="124"/>
    </location>
</feature>
<dbReference type="GO" id="GO:0005886">
    <property type="term" value="C:plasma membrane"/>
    <property type="evidence" value="ECO:0007669"/>
    <property type="project" value="TreeGrafter"/>
</dbReference>
<dbReference type="PANTHER" id="PTHR35779">
    <property type="entry name" value="PH-RESPONSE REGULATOR PROTEIN PALH/RIM21"/>
    <property type="match status" value="1"/>
</dbReference>
<comment type="caution">
    <text evidence="7">The sequence shown here is derived from an EMBL/GenBank/DDBJ whole genome shotgun (WGS) entry which is preliminary data.</text>
</comment>
<dbReference type="Proteomes" id="UP001197328">
    <property type="component" value="Unassembled WGS sequence"/>
</dbReference>
<evidence type="ECO:0000256" key="2">
    <source>
        <dbReference type="ARBA" id="ARBA00022692"/>
    </source>
</evidence>
<evidence type="ECO:0000256" key="4">
    <source>
        <dbReference type="ARBA" id="ARBA00023136"/>
    </source>
</evidence>
<evidence type="ECO:0000256" key="6">
    <source>
        <dbReference type="SAM" id="Phobius"/>
    </source>
</evidence>
<evidence type="ECO:0000256" key="3">
    <source>
        <dbReference type="ARBA" id="ARBA00022989"/>
    </source>
</evidence>
<feature type="region of interest" description="Disordered" evidence="5">
    <location>
        <begin position="353"/>
        <end position="377"/>
    </location>
</feature>
<dbReference type="EMBL" id="JAHLVD010000011">
    <property type="protein sequence ID" value="KAG7847335.1"/>
    <property type="molecule type" value="Genomic_DNA"/>
</dbReference>
<dbReference type="AlphaFoldDB" id="A0AAN6DBN7"/>
<sequence>MDLAHIFQGNFSVFQLEPGSFNLSDGTVVDNAYPSLFFTNASDWTALNEYLSSYQATIIDTVLPLTRDDFHDSVIVISFVLCTVTVGFWLLFLVQSIATEKRPLHLQLTTTLLAVFSTIILVRFTCLMREEFDGCFQDRIMVIERLFNKLYYTVPVCILRAFTYISWYSLCDRLVSEFRTRTAKSGNKMYRCLVAANVVNAVFMVLVVVFTSLHYFSTTKKNHYVRYWVNVTVLVFTSLVCLYIWVLVMMFWLLRVDRRFKFENLGLLVTTFFCYWFNTGMQLMGSALVARDPRWMVQVNLFFEILSIHLLVDFVSGLEKYNRKTESHNIVGRETIAAARKTSDMETRMHGSGIGLELDGDSETISNSSDSEAEQSR</sequence>
<evidence type="ECO:0000313" key="7">
    <source>
        <dbReference type="EMBL" id="KAG7816635.1"/>
    </source>
</evidence>
<dbReference type="EMBL" id="JAHLUX010000010">
    <property type="protein sequence ID" value="KAG7816635.1"/>
    <property type="molecule type" value="Genomic_DNA"/>
</dbReference>
<organism evidence="7 9">
    <name type="scientific">Pichia angusta</name>
    <name type="common">Yeast</name>
    <name type="synonym">Hansenula polymorpha</name>
    <dbReference type="NCBI Taxonomy" id="870730"/>
    <lineage>
        <taxon>Eukaryota</taxon>
        <taxon>Fungi</taxon>
        <taxon>Dikarya</taxon>
        <taxon>Ascomycota</taxon>
        <taxon>Saccharomycotina</taxon>
        <taxon>Pichiomycetes</taxon>
        <taxon>Pichiales</taxon>
        <taxon>Pichiaceae</taxon>
        <taxon>Ogataea</taxon>
    </lineage>
</organism>
<dbReference type="GeneID" id="66128728"/>
<dbReference type="Proteomes" id="UP001196530">
    <property type="component" value="Unassembled WGS sequence"/>
</dbReference>
<keyword evidence="4 6" id="KW-0472">Membrane</keyword>
<keyword evidence="3 6" id="KW-1133">Transmembrane helix</keyword>
<dbReference type="RefSeq" id="XP_043058169.1">
    <property type="nucleotide sequence ID" value="XM_043205401.1"/>
</dbReference>
<gene>
    <name evidence="7" type="ORF">KL928_004677</name>
    <name evidence="8" type="ORF">KL940_004081</name>
</gene>
<feature type="transmembrane region" description="Helical" evidence="6">
    <location>
        <begin position="74"/>
        <end position="94"/>
    </location>
</feature>
<evidence type="ECO:0000313" key="10">
    <source>
        <dbReference type="Proteomes" id="UP001197328"/>
    </source>
</evidence>
<reference evidence="7 10" key="1">
    <citation type="journal article" date="2021" name="G3 (Bethesda)">
        <title>Genomic diversity, chromosomal rearrangements, and interspecies hybridization in the ogataea polymorpha species complex.</title>
        <authorList>
            <person name="Hanson S.J."/>
            <person name="Cinneide E.O."/>
            <person name="Salzberg L.I."/>
            <person name="Wolfe K.H."/>
            <person name="McGowan J."/>
            <person name="Fitzpatrick D.A."/>
            <person name="Matlin K."/>
        </authorList>
    </citation>
    <scope>NUCLEOTIDE SEQUENCE</scope>
    <source>
        <strain evidence="8">51-138</strain>
        <strain evidence="7">61-244</strain>
    </source>
</reference>
<protein>
    <submittedName>
        <fullName evidence="7">Uncharacterized protein</fullName>
    </submittedName>
</protein>